<evidence type="ECO:0000313" key="4">
    <source>
        <dbReference type="Proteomes" id="UP001174936"/>
    </source>
</evidence>
<evidence type="ECO:0000313" key="3">
    <source>
        <dbReference type="EMBL" id="KAK0648197.1"/>
    </source>
</evidence>
<feature type="domain" description="Ecp2 effector protein-like" evidence="2">
    <location>
        <begin position="34"/>
        <end position="127"/>
    </location>
</feature>
<dbReference type="Proteomes" id="UP001174936">
    <property type="component" value="Unassembled WGS sequence"/>
</dbReference>
<evidence type="ECO:0000256" key="1">
    <source>
        <dbReference type="SAM" id="SignalP"/>
    </source>
</evidence>
<dbReference type="AlphaFoldDB" id="A0AA39Y8V8"/>
<evidence type="ECO:0000259" key="2">
    <source>
        <dbReference type="Pfam" id="PF14856"/>
    </source>
</evidence>
<protein>
    <submittedName>
        <fullName evidence="3">Necrosis-inducing factor-domain-containing protein</fullName>
    </submittedName>
</protein>
<feature type="chain" id="PRO_5041319588" evidence="1">
    <location>
        <begin position="17"/>
        <end position="186"/>
    </location>
</feature>
<keyword evidence="1" id="KW-0732">Signal</keyword>
<dbReference type="Pfam" id="PF14856">
    <property type="entry name" value="Hce2"/>
    <property type="match status" value="1"/>
</dbReference>
<feature type="signal peptide" evidence="1">
    <location>
        <begin position="1"/>
        <end position="16"/>
    </location>
</feature>
<proteinExistence type="predicted"/>
<sequence length="186" mass="20482">MAFLTIVVCLLAVTRGAPAQAEDSHPLLHKRTDYCHSITFEQGSDVAAPVNDCWQVYNNIVGSGSWGIGACTNRKLSSGTCSLTLTNDNQINIVYVGNDDAREIIKTAIEKYKTKGNEVSAKGDMWCKSSLVQNDRYVTWALRWIALALPPRDDANTTIPLSPNATDLHDSTWDLAPAACWRKRNV</sequence>
<organism evidence="3 4">
    <name type="scientific">Cercophora newfieldiana</name>
    <dbReference type="NCBI Taxonomy" id="92897"/>
    <lineage>
        <taxon>Eukaryota</taxon>
        <taxon>Fungi</taxon>
        <taxon>Dikarya</taxon>
        <taxon>Ascomycota</taxon>
        <taxon>Pezizomycotina</taxon>
        <taxon>Sordariomycetes</taxon>
        <taxon>Sordariomycetidae</taxon>
        <taxon>Sordariales</taxon>
        <taxon>Lasiosphaeriaceae</taxon>
        <taxon>Cercophora</taxon>
    </lineage>
</organism>
<dbReference type="EMBL" id="JAULSV010000003">
    <property type="protein sequence ID" value="KAK0648197.1"/>
    <property type="molecule type" value="Genomic_DNA"/>
</dbReference>
<keyword evidence="4" id="KW-1185">Reference proteome</keyword>
<reference evidence="3" key="1">
    <citation type="submission" date="2023-06" db="EMBL/GenBank/DDBJ databases">
        <title>Genome-scale phylogeny and comparative genomics of the fungal order Sordariales.</title>
        <authorList>
            <consortium name="Lawrence Berkeley National Laboratory"/>
            <person name="Hensen N."/>
            <person name="Bonometti L."/>
            <person name="Westerberg I."/>
            <person name="Brannstrom I.O."/>
            <person name="Guillou S."/>
            <person name="Cros-Aarteil S."/>
            <person name="Calhoun S."/>
            <person name="Haridas S."/>
            <person name="Kuo A."/>
            <person name="Mondo S."/>
            <person name="Pangilinan J."/>
            <person name="Riley R."/>
            <person name="Labutti K."/>
            <person name="Andreopoulos B."/>
            <person name="Lipzen A."/>
            <person name="Chen C."/>
            <person name="Yanf M."/>
            <person name="Daum C."/>
            <person name="Ng V."/>
            <person name="Clum A."/>
            <person name="Steindorff A."/>
            <person name="Ohm R."/>
            <person name="Martin F."/>
            <person name="Silar P."/>
            <person name="Natvig D."/>
            <person name="Lalanne C."/>
            <person name="Gautier V."/>
            <person name="Ament-Velasquez S.L."/>
            <person name="Kruys A."/>
            <person name="Hutchinson M.I."/>
            <person name="Powell A.J."/>
            <person name="Barry K."/>
            <person name="Miller A.N."/>
            <person name="Grigoriev I.V."/>
            <person name="Debuchy R."/>
            <person name="Gladieux P."/>
            <person name="Thoren M.H."/>
            <person name="Johannesson H."/>
        </authorList>
    </citation>
    <scope>NUCLEOTIDE SEQUENCE</scope>
    <source>
        <strain evidence="3">SMH2532-1</strain>
    </source>
</reference>
<name>A0AA39Y8V8_9PEZI</name>
<comment type="caution">
    <text evidence="3">The sequence shown here is derived from an EMBL/GenBank/DDBJ whole genome shotgun (WGS) entry which is preliminary data.</text>
</comment>
<accession>A0AA39Y8V8</accession>
<dbReference type="InterPro" id="IPR029226">
    <property type="entry name" value="Ecp2-like"/>
</dbReference>
<gene>
    <name evidence="3" type="ORF">B0T16DRAFT_455688</name>
</gene>